<dbReference type="PANTHER" id="PTHR10579">
    <property type="entry name" value="CALCIUM-ACTIVATED CHLORIDE CHANNEL REGULATOR"/>
    <property type="match status" value="1"/>
</dbReference>
<dbReference type="AlphaFoldDB" id="A0A517T3N2"/>
<organism evidence="3 4">
    <name type="scientific">Calycomorphotria hydatis</name>
    <dbReference type="NCBI Taxonomy" id="2528027"/>
    <lineage>
        <taxon>Bacteria</taxon>
        <taxon>Pseudomonadati</taxon>
        <taxon>Planctomycetota</taxon>
        <taxon>Planctomycetia</taxon>
        <taxon>Planctomycetales</taxon>
        <taxon>Planctomycetaceae</taxon>
        <taxon>Calycomorphotria</taxon>
    </lineage>
</organism>
<keyword evidence="4" id="KW-1185">Reference proteome</keyword>
<evidence type="ECO:0000313" key="3">
    <source>
        <dbReference type="EMBL" id="QDT62987.1"/>
    </source>
</evidence>
<dbReference type="PROSITE" id="PS50234">
    <property type="entry name" value="VWFA"/>
    <property type="match status" value="1"/>
</dbReference>
<evidence type="ECO:0000313" key="4">
    <source>
        <dbReference type="Proteomes" id="UP000319976"/>
    </source>
</evidence>
<keyword evidence="1" id="KW-0812">Transmembrane</keyword>
<dbReference type="KEGG" id="chya:V22_01850"/>
<dbReference type="RefSeq" id="WP_145258942.1">
    <property type="nucleotide sequence ID" value="NZ_CP036316.1"/>
</dbReference>
<evidence type="ECO:0000259" key="2">
    <source>
        <dbReference type="PROSITE" id="PS50234"/>
    </source>
</evidence>
<dbReference type="SUPFAM" id="SSF53300">
    <property type="entry name" value="vWA-like"/>
    <property type="match status" value="1"/>
</dbReference>
<dbReference type="InterPro" id="IPR002035">
    <property type="entry name" value="VWF_A"/>
</dbReference>
<dbReference type="Gene3D" id="3.40.50.410">
    <property type="entry name" value="von Willebrand factor, type A domain"/>
    <property type="match status" value="1"/>
</dbReference>
<feature type="transmembrane region" description="Helical" evidence="1">
    <location>
        <begin position="21"/>
        <end position="45"/>
    </location>
</feature>
<dbReference type="SMART" id="SM00327">
    <property type="entry name" value="VWA"/>
    <property type="match status" value="1"/>
</dbReference>
<dbReference type="PANTHER" id="PTHR10579:SF43">
    <property type="entry name" value="ZINC FINGER (C3HC4-TYPE RING FINGER) FAMILY PROTEIN"/>
    <property type="match status" value="1"/>
</dbReference>
<keyword evidence="1" id="KW-1133">Transmembrane helix</keyword>
<accession>A0A517T3N2</accession>
<keyword evidence="1" id="KW-0472">Membrane</keyword>
<protein>
    <submittedName>
        <fullName evidence="3">von Willebrand factor type A domain protein</fullName>
    </submittedName>
</protein>
<dbReference type="Pfam" id="PF09977">
    <property type="entry name" value="Tad_C"/>
    <property type="match status" value="1"/>
</dbReference>
<dbReference type="OrthoDB" id="242905at2"/>
<dbReference type="InterPro" id="IPR028087">
    <property type="entry name" value="Tad_N"/>
</dbReference>
<dbReference type="InterPro" id="IPR036465">
    <property type="entry name" value="vWFA_dom_sf"/>
</dbReference>
<feature type="domain" description="VWFA" evidence="2">
    <location>
        <begin position="168"/>
        <end position="366"/>
    </location>
</feature>
<reference evidence="3 4" key="1">
    <citation type="submission" date="2019-02" db="EMBL/GenBank/DDBJ databases">
        <title>Deep-cultivation of Planctomycetes and their phenomic and genomic characterization uncovers novel biology.</title>
        <authorList>
            <person name="Wiegand S."/>
            <person name="Jogler M."/>
            <person name="Boedeker C."/>
            <person name="Pinto D."/>
            <person name="Vollmers J."/>
            <person name="Rivas-Marin E."/>
            <person name="Kohn T."/>
            <person name="Peeters S.H."/>
            <person name="Heuer A."/>
            <person name="Rast P."/>
            <person name="Oberbeckmann S."/>
            <person name="Bunk B."/>
            <person name="Jeske O."/>
            <person name="Meyerdierks A."/>
            <person name="Storesund J.E."/>
            <person name="Kallscheuer N."/>
            <person name="Luecker S."/>
            <person name="Lage O.M."/>
            <person name="Pohl T."/>
            <person name="Merkel B.J."/>
            <person name="Hornburger P."/>
            <person name="Mueller R.-W."/>
            <person name="Bruemmer F."/>
            <person name="Labrenz M."/>
            <person name="Spormann A.M."/>
            <person name="Op den Camp H."/>
            <person name="Overmann J."/>
            <person name="Amann R."/>
            <person name="Jetten M.S.M."/>
            <person name="Mascher T."/>
            <person name="Medema M.H."/>
            <person name="Devos D.P."/>
            <person name="Kaster A.-K."/>
            <person name="Ovreas L."/>
            <person name="Rohde M."/>
            <person name="Galperin M.Y."/>
            <person name="Jogler C."/>
        </authorList>
    </citation>
    <scope>NUCLEOTIDE SEQUENCE [LARGE SCALE GENOMIC DNA]</scope>
    <source>
        <strain evidence="3 4">V22</strain>
    </source>
</reference>
<proteinExistence type="predicted"/>
<name>A0A517T3N2_9PLAN</name>
<dbReference type="Pfam" id="PF13400">
    <property type="entry name" value="Tad"/>
    <property type="match status" value="1"/>
</dbReference>
<dbReference type="Pfam" id="PF00092">
    <property type="entry name" value="VWA"/>
    <property type="match status" value="1"/>
</dbReference>
<sequence length="376" mass="40826">MSPIFNARLKSLSHKNRRGAVIVLFAALVVVFLAMTMFTVDLAYVNLVRSELRAATDAAARAGVEALSRYQDEDAALAEVIAVAQANQVNGKPLVIQPNQIEFGQSVRQDNGVWKFFPDVTPLSAVRVNAELNSNSPNGQIPLFFAPMFGHTAFDTSEEATASNLDHEVVLVMDRSGSMKYNLTGIDGMYPVGSHSNTPPDPEYSRWAALQRGVDIYFDYVRLTYPPQRVALVTFSTSASKDIDLTTDYESIEQELADRGSTRNGVNGFTNVSDGMNDAIDILTGNNARDLSLKTMIVFTDGEWNRGSSPVTAAQNAAAENITVHTITMLYSGRGREDMQAAAAAGGGTYTHANNDEELEDAFKKIALTLPVVLTD</sequence>
<dbReference type="EMBL" id="CP036316">
    <property type="protein sequence ID" value="QDT62987.1"/>
    <property type="molecule type" value="Genomic_DNA"/>
</dbReference>
<dbReference type="InterPro" id="IPR018705">
    <property type="entry name" value="DUF2134_membrane"/>
</dbReference>
<evidence type="ECO:0000256" key="1">
    <source>
        <dbReference type="SAM" id="Phobius"/>
    </source>
</evidence>
<dbReference type="CDD" id="cd00198">
    <property type="entry name" value="vWFA"/>
    <property type="match status" value="1"/>
</dbReference>
<dbReference type="InterPro" id="IPR051266">
    <property type="entry name" value="CLCR"/>
</dbReference>
<dbReference type="Proteomes" id="UP000319976">
    <property type="component" value="Chromosome"/>
</dbReference>
<gene>
    <name evidence="3" type="ORF">V22_01850</name>
</gene>